<dbReference type="Pfam" id="PF09946">
    <property type="entry name" value="DUF2178"/>
    <property type="match status" value="1"/>
</dbReference>
<evidence type="ECO:0000256" key="1">
    <source>
        <dbReference type="SAM" id="Phobius"/>
    </source>
</evidence>
<accession>A0A7G9YVV0</accession>
<protein>
    <recommendedName>
        <fullName evidence="3">DUF2178 domain-containing protein</fullName>
    </recommendedName>
</protein>
<gene>
    <name evidence="2" type="ORF">MDNCFBIC_00004</name>
</gene>
<feature type="transmembrane region" description="Helical" evidence="1">
    <location>
        <begin position="33"/>
        <end position="51"/>
    </location>
</feature>
<name>A0A7G9YVV0_9EURY</name>
<keyword evidence="1" id="KW-1133">Transmembrane helix</keyword>
<keyword evidence="1" id="KW-0472">Membrane</keyword>
<feature type="transmembrane region" description="Helical" evidence="1">
    <location>
        <begin position="72"/>
        <end position="92"/>
    </location>
</feature>
<feature type="transmembrane region" description="Helical" evidence="1">
    <location>
        <begin position="104"/>
        <end position="120"/>
    </location>
</feature>
<proteinExistence type="predicted"/>
<sequence>MDLKRFKEYFVVGSGITILGLVLLVVFDLAFLGMGIVLSGLMLIFIGIHWARKPKTELPDERYMRINEKVGFNAFWTTLGISAVLVYVDAYFPLGMKFRESVTLVWFVGTISFIIYRFYYDKKGFK</sequence>
<evidence type="ECO:0008006" key="3">
    <source>
        <dbReference type="Google" id="ProtNLM"/>
    </source>
</evidence>
<keyword evidence="1" id="KW-0812">Transmembrane</keyword>
<dbReference type="AlphaFoldDB" id="A0A7G9YVV0"/>
<evidence type="ECO:0000313" key="2">
    <source>
        <dbReference type="EMBL" id="QNO52134.1"/>
    </source>
</evidence>
<dbReference type="InterPro" id="IPR019235">
    <property type="entry name" value="DUF2178_TM"/>
</dbReference>
<dbReference type="EMBL" id="MT631502">
    <property type="protein sequence ID" value="QNO52134.1"/>
    <property type="molecule type" value="Genomic_DNA"/>
</dbReference>
<reference evidence="2" key="1">
    <citation type="submission" date="2020-06" db="EMBL/GenBank/DDBJ databases">
        <title>Unique genomic features of the anaerobic methanotrophic archaea.</title>
        <authorList>
            <person name="Chadwick G.L."/>
            <person name="Skennerton C.T."/>
            <person name="Laso-Perez R."/>
            <person name="Leu A.O."/>
            <person name="Speth D.R."/>
            <person name="Yu H."/>
            <person name="Morgan-Lang C."/>
            <person name="Hatzenpichler R."/>
            <person name="Goudeau D."/>
            <person name="Malmstrom R."/>
            <person name="Brazelton W.J."/>
            <person name="Woyke T."/>
            <person name="Hallam S.J."/>
            <person name="Tyson G.W."/>
            <person name="Wegener G."/>
            <person name="Boetius A."/>
            <person name="Orphan V."/>
        </authorList>
    </citation>
    <scope>NUCLEOTIDE SEQUENCE</scope>
</reference>
<organism evidence="2">
    <name type="scientific">Candidatus Methanophagaceae archaeon ANME-1 ERB6</name>
    <dbReference type="NCBI Taxonomy" id="2759912"/>
    <lineage>
        <taxon>Archaea</taxon>
        <taxon>Methanobacteriati</taxon>
        <taxon>Methanobacteriota</taxon>
        <taxon>Stenosarchaea group</taxon>
        <taxon>Methanomicrobia</taxon>
        <taxon>Candidatus Methanophagales</taxon>
        <taxon>Candidatus Methanophagaceae</taxon>
    </lineage>
</organism>
<feature type="transmembrane region" description="Helical" evidence="1">
    <location>
        <begin position="9"/>
        <end position="27"/>
    </location>
</feature>